<dbReference type="InterPro" id="IPR015943">
    <property type="entry name" value="WD40/YVTN_repeat-like_dom_sf"/>
</dbReference>
<proteinExistence type="predicted"/>
<dbReference type="PANTHER" id="PTHR19847">
    <property type="entry name" value="DDB1- AND CUL4-ASSOCIATED FACTOR 11"/>
    <property type="match status" value="1"/>
</dbReference>
<dbReference type="Proteomes" id="UP000277928">
    <property type="component" value="Unassembled WGS sequence"/>
</dbReference>
<dbReference type="Gene3D" id="2.130.10.10">
    <property type="entry name" value="YVTN repeat-like/Quinoprotein amine dehydrogenase"/>
    <property type="match status" value="1"/>
</dbReference>
<reference evidence="2 3" key="1">
    <citation type="submission" date="2018-08" db="EMBL/GenBank/DDBJ databases">
        <authorList>
            <person name="Laetsch R D."/>
            <person name="Stevens L."/>
            <person name="Kumar S."/>
            <person name="Blaxter L. M."/>
        </authorList>
    </citation>
    <scope>NUCLEOTIDE SEQUENCE [LARGE SCALE GENOMIC DNA]</scope>
</reference>
<dbReference type="InterPro" id="IPR001680">
    <property type="entry name" value="WD40_rpt"/>
</dbReference>
<feature type="repeat" description="WD" evidence="1">
    <location>
        <begin position="61"/>
        <end position="94"/>
    </location>
</feature>
<dbReference type="SUPFAM" id="SSF50978">
    <property type="entry name" value="WD40 repeat-like"/>
    <property type="match status" value="1"/>
</dbReference>
<dbReference type="PROSITE" id="PS50082">
    <property type="entry name" value="WD_REPEATS_2"/>
    <property type="match status" value="1"/>
</dbReference>
<dbReference type="PANTHER" id="PTHR19847:SF7">
    <property type="entry name" value="DDB1- AND CUL4-ASSOCIATED FACTOR 11"/>
    <property type="match status" value="1"/>
</dbReference>
<evidence type="ECO:0000256" key="1">
    <source>
        <dbReference type="PROSITE-ProRule" id="PRU00221"/>
    </source>
</evidence>
<gene>
    <name evidence="2" type="ORF">NLS_LOCUS9525</name>
</gene>
<evidence type="ECO:0000313" key="3">
    <source>
        <dbReference type="Proteomes" id="UP000277928"/>
    </source>
</evidence>
<dbReference type="GO" id="GO:0043161">
    <property type="term" value="P:proteasome-mediated ubiquitin-dependent protein catabolic process"/>
    <property type="evidence" value="ECO:0007669"/>
    <property type="project" value="TreeGrafter"/>
</dbReference>
<evidence type="ECO:0000313" key="2">
    <source>
        <dbReference type="EMBL" id="VDM91887.1"/>
    </source>
</evidence>
<dbReference type="SMART" id="SM00320">
    <property type="entry name" value="WD40"/>
    <property type="match status" value="4"/>
</dbReference>
<accession>A0A3P7K5U2</accession>
<organism evidence="2 3">
    <name type="scientific">Litomosoides sigmodontis</name>
    <name type="common">Filarial nematode worm</name>
    <dbReference type="NCBI Taxonomy" id="42156"/>
    <lineage>
        <taxon>Eukaryota</taxon>
        <taxon>Metazoa</taxon>
        <taxon>Ecdysozoa</taxon>
        <taxon>Nematoda</taxon>
        <taxon>Chromadorea</taxon>
        <taxon>Rhabditida</taxon>
        <taxon>Spirurina</taxon>
        <taxon>Spiruromorpha</taxon>
        <taxon>Filarioidea</taxon>
        <taxon>Onchocercidae</taxon>
        <taxon>Litomosoides</taxon>
    </lineage>
</organism>
<dbReference type="Pfam" id="PF00400">
    <property type="entry name" value="WD40"/>
    <property type="match status" value="1"/>
</dbReference>
<sequence>MFTCATISLYHCNLGEVRNNLNWRVFHTTPLPIVRGWESYFSLCYTSDGEHVIVGGSGGYFCAHRSDVKAIHCSKADRHFFCTGSTDGSCKLWDDRALYNNIPVAVCTGDGYSISHIDGDSYDRYICATTVGGAITIWDSRRFSQNSLFNVQQEEAIQRGGAYSNIALKMEGQNTLEIFWRAKFSPEGTGHRYIYCGSGSGHVYIFDIMTGEVIRLFRKCKAEVQDCSWNPNDNEVISVALCGSTSRWYCKEEGSDGLMSEVCYH</sequence>
<dbReference type="AlphaFoldDB" id="A0A3P7K5U2"/>
<name>A0A3P7K5U2_LITSI</name>
<protein>
    <submittedName>
        <fullName evidence="2">Uncharacterized protein</fullName>
    </submittedName>
</protein>
<dbReference type="InterPro" id="IPR036322">
    <property type="entry name" value="WD40_repeat_dom_sf"/>
</dbReference>
<dbReference type="EMBL" id="UYRX01001667">
    <property type="protein sequence ID" value="VDM91887.1"/>
    <property type="molecule type" value="Genomic_DNA"/>
</dbReference>
<keyword evidence="1" id="KW-0853">WD repeat</keyword>
<dbReference type="STRING" id="42156.A0A3P7K5U2"/>
<dbReference type="InterPro" id="IPR051859">
    <property type="entry name" value="DCAF"/>
</dbReference>
<keyword evidence="3" id="KW-1185">Reference proteome</keyword>
<dbReference type="GO" id="GO:0080008">
    <property type="term" value="C:Cul4-RING E3 ubiquitin ligase complex"/>
    <property type="evidence" value="ECO:0007669"/>
    <property type="project" value="TreeGrafter"/>
</dbReference>
<dbReference type="OrthoDB" id="1930760at2759"/>